<protein>
    <recommendedName>
        <fullName evidence="7">DNA polymerase V</fullName>
    </recommendedName>
</protein>
<dbReference type="PANTHER" id="PTHR13213">
    <property type="entry name" value="MYB-BINDING PROTEIN 1A FAMILY MEMBER"/>
    <property type="match status" value="1"/>
</dbReference>
<dbReference type="HOGENOM" id="CLU_005212_1_0_1"/>
<evidence type="ECO:0008006" key="7">
    <source>
        <dbReference type="Google" id="ProtNLM"/>
    </source>
</evidence>
<sequence>MPVSKDHYYRLASEIEQERIEAAVALVDELNAANSDADWSYAYDRLIKGLSSTRAAARIGFSMCLGEIISLMEERDMFTTHEFFRDLDSKLASTTSKNNGRSERALLFGRLFGLQALLNSEFMRKSLENGATETLIEINKELIFLSLAKPWIREAVFFAIQQALVRYHIVSQSVAIPAFERALSQLLVQIHEAGLTLSTEGLLIYLTIPAALRPIAGERAGFDLQGGSFWKGGDPTLRPNLQILAKILKEAPVENSEDGEKTAQKQKSNWTTAIPHSWKLLFAETIAGDIEDDVEIFQDENSKKRKKGSSKGSNKKAKKVTVTEKIKLHELWTAGVDQQLFALSASPERKFTGFELFRFLIQSPQLPPDQVNAIFSPNFLRTLINQSAKQDRTLNKISELVLKTIVQVSSEFPKKAFPILKALLSKPVGTINFDRLSKSRTVEQIVNSTDDDDLVDVISFLTELSSQEKLMEDIVKCQNFVLDTMLHLVRSKKQHLGKTDQNNGWLVVCLDYIVKLVFFKAEKYSDLYSDKIAKISQDRMTSILSEILHLQRKDDISWTSGIIQTIEKLAQDPGFVLRTSFDEEIEEFKSDSMKTLSSIWLLIKDAKTKGLDTKLLMSFDLLFSSTLLQLYSGDAESVGIFQELQVAYEKVFAGEDESDKEEATGILLDILLSFLTQHSVFMKKLAMTVWESILGDISESNLEVLYEILLTKENKQGLDKIFNSDEQFELEGSSDDGESSDEDEHDHDHGPGHDHGHSSDNEDDDEDEDEDQSDSSTDNSEKNAQSDSDVSDSESQDDLKTEVLIEEVDRKTNVALAEALGIPASADGEVKFDSSDDSDVESDVESMSDEQMMAIDSQLSIIFKERQNALSSVQSKSGNARKLEVQDAKKTMVMFKSRILDLLEQFVDSQSESSLNLTMLSPLIDLISLTQEKTIGEKAHKLLKMKICKTKIILDQSSGYESYIELMQKFQDKAEKSALGAHSNACNQSCIFVAKTVMKNFGVGENEESVLEKLIAIYSLSLKKWSISGSSSKIQPSVYFDFINWLSSRRSHRG</sequence>
<feature type="compositionally biased region" description="Basic and acidic residues" evidence="4">
    <location>
        <begin position="746"/>
        <end position="760"/>
    </location>
</feature>
<dbReference type="GO" id="GO:0006355">
    <property type="term" value="P:regulation of DNA-templated transcription"/>
    <property type="evidence" value="ECO:0007669"/>
    <property type="project" value="InterPro"/>
</dbReference>
<evidence type="ECO:0000313" key="6">
    <source>
        <dbReference type="Proteomes" id="UP000019384"/>
    </source>
</evidence>
<proteinExistence type="inferred from homology"/>
<evidence type="ECO:0000256" key="1">
    <source>
        <dbReference type="ARBA" id="ARBA00004123"/>
    </source>
</evidence>
<dbReference type="STRING" id="1382522.W6MFS8"/>
<reference evidence="5" key="2">
    <citation type="submission" date="2014-02" db="EMBL/GenBank/DDBJ databases">
        <title>Complete DNA sequence of /Kuraishia capsulata/ illustrates novel genomic features among budding yeasts (/Saccharomycotina/).</title>
        <authorList>
            <person name="Morales L."/>
            <person name="Noel B."/>
            <person name="Porcel B."/>
            <person name="Marcet-Houben M."/>
            <person name="Hullo M-F."/>
            <person name="Sacerdot C."/>
            <person name="Tekaia F."/>
            <person name="Leh-Louis V."/>
            <person name="Despons L."/>
            <person name="Khanna V."/>
            <person name="Aury J-M."/>
            <person name="Barbe V."/>
            <person name="Couloux A."/>
            <person name="Labadie K."/>
            <person name="Pelletier E."/>
            <person name="Souciet J-L."/>
            <person name="Boekhout T."/>
            <person name="Gabaldon T."/>
            <person name="Wincker P."/>
            <person name="Dujon B."/>
        </authorList>
    </citation>
    <scope>NUCLEOTIDE SEQUENCE</scope>
    <source>
        <strain evidence="5">CBS 1993</strain>
    </source>
</reference>
<dbReference type="OrthoDB" id="342531at2759"/>
<dbReference type="InterPro" id="IPR007015">
    <property type="entry name" value="DNA_pol_V/MYBBP1A"/>
</dbReference>
<dbReference type="PANTHER" id="PTHR13213:SF2">
    <property type="entry name" value="MYB-BINDING PROTEIN 1A"/>
    <property type="match status" value="1"/>
</dbReference>
<gene>
    <name evidence="5" type="ORF">KUCA_T00000203001</name>
</gene>
<evidence type="ECO:0000256" key="4">
    <source>
        <dbReference type="SAM" id="MobiDB-lite"/>
    </source>
</evidence>
<feature type="compositionally biased region" description="Acidic residues" evidence="4">
    <location>
        <begin position="729"/>
        <end position="745"/>
    </location>
</feature>
<accession>W6MFS8</accession>
<comment type="subcellular location">
    <subcellularLocation>
        <location evidence="1">Nucleus</location>
    </subcellularLocation>
</comment>
<name>W6MFS8_9ASCO</name>
<dbReference type="SUPFAM" id="SSF48371">
    <property type="entry name" value="ARM repeat"/>
    <property type="match status" value="1"/>
</dbReference>
<dbReference type="Pfam" id="PF04931">
    <property type="entry name" value="DNA_pol_phi"/>
    <property type="match status" value="1"/>
</dbReference>
<dbReference type="GO" id="GO:0005730">
    <property type="term" value="C:nucleolus"/>
    <property type="evidence" value="ECO:0007669"/>
    <property type="project" value="InterPro"/>
</dbReference>
<dbReference type="EMBL" id="HG793125">
    <property type="protein sequence ID" value="CDK24243.1"/>
    <property type="molecule type" value="Genomic_DNA"/>
</dbReference>
<evidence type="ECO:0000313" key="5">
    <source>
        <dbReference type="EMBL" id="CDK24243.1"/>
    </source>
</evidence>
<dbReference type="InterPro" id="IPR016024">
    <property type="entry name" value="ARM-type_fold"/>
</dbReference>
<dbReference type="AlphaFoldDB" id="W6MFS8"/>
<dbReference type="Proteomes" id="UP000019384">
    <property type="component" value="Unassembled WGS sequence"/>
</dbReference>
<feature type="region of interest" description="Disordered" evidence="4">
    <location>
        <begin position="729"/>
        <end position="798"/>
    </location>
</feature>
<keyword evidence="3" id="KW-0539">Nucleus</keyword>
<keyword evidence="6" id="KW-1185">Reference proteome</keyword>
<organism evidence="5 6">
    <name type="scientific">Kuraishia capsulata CBS 1993</name>
    <dbReference type="NCBI Taxonomy" id="1382522"/>
    <lineage>
        <taxon>Eukaryota</taxon>
        <taxon>Fungi</taxon>
        <taxon>Dikarya</taxon>
        <taxon>Ascomycota</taxon>
        <taxon>Saccharomycotina</taxon>
        <taxon>Pichiomycetes</taxon>
        <taxon>Pichiales</taxon>
        <taxon>Pichiaceae</taxon>
        <taxon>Kuraishia</taxon>
    </lineage>
</organism>
<comment type="similarity">
    <text evidence="2">Belongs to the MYBBP1A family.</text>
</comment>
<dbReference type="GO" id="GO:0000182">
    <property type="term" value="F:rDNA binding"/>
    <property type="evidence" value="ECO:0007669"/>
    <property type="project" value="TreeGrafter"/>
</dbReference>
<dbReference type="RefSeq" id="XP_022456260.1">
    <property type="nucleotide sequence ID" value="XM_022604720.1"/>
</dbReference>
<feature type="compositionally biased region" description="Acidic residues" evidence="4">
    <location>
        <begin position="761"/>
        <end position="773"/>
    </location>
</feature>
<reference evidence="5" key="1">
    <citation type="submission" date="2013-12" db="EMBL/GenBank/DDBJ databases">
        <authorList>
            <person name="Genoscope - CEA"/>
        </authorList>
    </citation>
    <scope>NUCLEOTIDE SEQUENCE</scope>
    <source>
        <strain evidence="5">CBS 1993</strain>
    </source>
</reference>
<evidence type="ECO:0000256" key="2">
    <source>
        <dbReference type="ARBA" id="ARBA00006809"/>
    </source>
</evidence>
<evidence type="ECO:0000256" key="3">
    <source>
        <dbReference type="ARBA" id="ARBA00023242"/>
    </source>
</evidence>
<dbReference type="GeneID" id="34517648"/>